<dbReference type="GO" id="GO:0005886">
    <property type="term" value="C:plasma membrane"/>
    <property type="evidence" value="ECO:0007669"/>
    <property type="project" value="TreeGrafter"/>
</dbReference>
<dbReference type="AlphaFoldDB" id="A0A3B3ZEL8"/>
<evidence type="ECO:0000256" key="7">
    <source>
        <dbReference type="ARBA" id="ARBA00023136"/>
    </source>
</evidence>
<feature type="transmembrane region" description="Helical" evidence="11">
    <location>
        <begin position="22"/>
        <end position="46"/>
    </location>
</feature>
<reference evidence="13" key="1">
    <citation type="submission" date="2025-08" db="UniProtKB">
        <authorList>
            <consortium name="Ensembl"/>
        </authorList>
    </citation>
    <scope>IDENTIFICATION</scope>
</reference>
<feature type="domain" description="Potassium channel" evidence="12">
    <location>
        <begin position="192"/>
        <end position="240"/>
    </location>
</feature>
<evidence type="ECO:0000313" key="14">
    <source>
        <dbReference type="Proteomes" id="UP000261520"/>
    </source>
</evidence>
<evidence type="ECO:0000256" key="8">
    <source>
        <dbReference type="ARBA" id="ARBA00023303"/>
    </source>
</evidence>
<keyword evidence="6 9" id="KW-0406">Ion transport</keyword>
<dbReference type="GO" id="GO:0030322">
    <property type="term" value="P:stabilization of membrane potential"/>
    <property type="evidence" value="ECO:0007669"/>
    <property type="project" value="TreeGrafter"/>
</dbReference>
<feature type="transmembrane region" description="Helical" evidence="11">
    <location>
        <begin position="212"/>
        <end position="232"/>
    </location>
</feature>
<dbReference type="InterPro" id="IPR003280">
    <property type="entry name" value="2pore_dom_K_chnl"/>
</dbReference>
<keyword evidence="14" id="KW-1185">Reference proteome</keyword>
<dbReference type="InterPro" id="IPR013099">
    <property type="entry name" value="K_chnl_dom"/>
</dbReference>
<feature type="transmembrane region" description="Helical" evidence="11">
    <location>
        <begin position="182"/>
        <end position="206"/>
    </location>
</feature>
<dbReference type="GO" id="GO:0022841">
    <property type="term" value="F:potassium ion leak channel activity"/>
    <property type="evidence" value="ECO:0007669"/>
    <property type="project" value="TreeGrafter"/>
</dbReference>
<sequence length="321" mass="34935">IVQVCAGSFVREAAMRSAGRSWLLLTGFVVFYIIYLLFGGLVFSTIERPEEERLRHELDTLKQEFLNHSCASAADLDHFLARVLQAHRSGVSVLQNSSQPSNWDLTSSMFYANTLVTTVGYGHSTPLSDLGKGFSILYALLGVPFTMLVLTACVQKLLFPLVVGPVAVLHGWGVAPRAACALHLLLLLLLLLLCFFIGPAALFSWLEGSWSFLDGVYFCFISLCTIGLGDYVPALQPGQRNKSLYQVGHVTSPGLAALCEIQHNNHSSSSDSEPGLSQDPEPGPTNRSQAELRGVSVNYRPGRCSSQTSSALFPVQIDQDQ</sequence>
<comment type="subcellular location">
    <subcellularLocation>
        <location evidence="1">Membrane</location>
        <topology evidence="1">Multi-pass membrane protein</topology>
    </subcellularLocation>
</comment>
<comment type="similarity">
    <text evidence="9">Belongs to the two pore domain potassium channel (TC 1.A.1.8) family.</text>
</comment>
<dbReference type="Ensembl" id="ENSPMGT00000003262.1">
    <property type="protein sequence ID" value="ENSPMGP00000003075.1"/>
    <property type="gene ID" value="ENSPMGG00000002469.1"/>
</dbReference>
<evidence type="ECO:0000256" key="5">
    <source>
        <dbReference type="ARBA" id="ARBA00022989"/>
    </source>
</evidence>
<proteinExistence type="inferred from homology"/>
<keyword evidence="2 9" id="KW-0813">Transport</keyword>
<dbReference type="Gene3D" id="1.10.287.70">
    <property type="match status" value="1"/>
</dbReference>
<keyword evidence="5 11" id="KW-1133">Transmembrane helix</keyword>
<keyword evidence="8 9" id="KW-0407">Ion channel</keyword>
<evidence type="ECO:0000256" key="4">
    <source>
        <dbReference type="ARBA" id="ARBA00022958"/>
    </source>
</evidence>
<feature type="region of interest" description="Disordered" evidence="10">
    <location>
        <begin position="265"/>
        <end position="321"/>
    </location>
</feature>
<accession>A0A3B3ZEL8</accession>
<keyword evidence="4" id="KW-0630">Potassium</keyword>
<dbReference type="PANTHER" id="PTHR11003">
    <property type="entry name" value="POTASSIUM CHANNEL, SUBFAMILY K"/>
    <property type="match status" value="1"/>
</dbReference>
<evidence type="ECO:0000256" key="11">
    <source>
        <dbReference type="SAM" id="Phobius"/>
    </source>
</evidence>
<dbReference type="GO" id="GO:0015271">
    <property type="term" value="F:outward rectifier potassium channel activity"/>
    <property type="evidence" value="ECO:0007669"/>
    <property type="project" value="TreeGrafter"/>
</dbReference>
<evidence type="ECO:0000256" key="6">
    <source>
        <dbReference type="ARBA" id="ARBA00023065"/>
    </source>
</evidence>
<evidence type="ECO:0000256" key="1">
    <source>
        <dbReference type="ARBA" id="ARBA00004141"/>
    </source>
</evidence>
<organism evidence="13 14">
    <name type="scientific">Periophthalmus magnuspinnatus</name>
    <dbReference type="NCBI Taxonomy" id="409849"/>
    <lineage>
        <taxon>Eukaryota</taxon>
        <taxon>Metazoa</taxon>
        <taxon>Chordata</taxon>
        <taxon>Craniata</taxon>
        <taxon>Vertebrata</taxon>
        <taxon>Euteleostomi</taxon>
        <taxon>Actinopterygii</taxon>
        <taxon>Neopterygii</taxon>
        <taxon>Teleostei</taxon>
        <taxon>Neoteleostei</taxon>
        <taxon>Acanthomorphata</taxon>
        <taxon>Gobiaria</taxon>
        <taxon>Gobiiformes</taxon>
        <taxon>Gobioidei</taxon>
        <taxon>Gobiidae</taxon>
        <taxon>Oxudercinae</taxon>
        <taxon>Periophthalmus</taxon>
    </lineage>
</organism>
<keyword evidence="3 9" id="KW-0812">Transmembrane</keyword>
<evidence type="ECO:0000256" key="10">
    <source>
        <dbReference type="SAM" id="MobiDB-lite"/>
    </source>
</evidence>
<reference evidence="13" key="2">
    <citation type="submission" date="2025-09" db="UniProtKB">
        <authorList>
            <consortium name="Ensembl"/>
        </authorList>
    </citation>
    <scope>IDENTIFICATION</scope>
</reference>
<feature type="transmembrane region" description="Helical" evidence="11">
    <location>
        <begin position="133"/>
        <end position="151"/>
    </location>
</feature>
<evidence type="ECO:0000313" key="13">
    <source>
        <dbReference type="Ensembl" id="ENSPMGP00000003075.1"/>
    </source>
</evidence>
<feature type="transmembrane region" description="Helical" evidence="11">
    <location>
        <begin position="157"/>
        <end position="175"/>
    </location>
</feature>
<dbReference type="Pfam" id="PF07885">
    <property type="entry name" value="Ion_trans_2"/>
    <property type="match status" value="2"/>
</dbReference>
<evidence type="ECO:0000259" key="12">
    <source>
        <dbReference type="Pfam" id="PF07885"/>
    </source>
</evidence>
<keyword evidence="7 11" id="KW-0472">Membrane</keyword>
<dbReference type="SUPFAM" id="SSF81324">
    <property type="entry name" value="Voltage-gated potassium channels"/>
    <property type="match status" value="2"/>
</dbReference>
<feature type="domain" description="Potassium channel" evidence="12">
    <location>
        <begin position="98"/>
        <end position="156"/>
    </location>
</feature>
<dbReference type="Proteomes" id="UP000261520">
    <property type="component" value="Unplaced"/>
</dbReference>
<dbReference type="InterPro" id="IPR005408">
    <property type="entry name" value="2pore_dom_K_chnl_TWIK"/>
</dbReference>
<evidence type="ECO:0000256" key="9">
    <source>
        <dbReference type="RuleBase" id="RU003857"/>
    </source>
</evidence>
<protein>
    <recommendedName>
        <fullName evidence="12">Potassium channel domain-containing protein</fullName>
    </recommendedName>
</protein>
<evidence type="ECO:0000256" key="2">
    <source>
        <dbReference type="ARBA" id="ARBA00022448"/>
    </source>
</evidence>
<name>A0A3B3ZEL8_9GOBI</name>
<dbReference type="PRINTS" id="PR01586">
    <property type="entry name" value="TWIKCHANNEL"/>
</dbReference>
<dbReference type="PRINTS" id="PR01333">
    <property type="entry name" value="2POREKCHANEL"/>
</dbReference>
<dbReference type="PANTHER" id="PTHR11003:SF28">
    <property type="entry name" value="POTASSIUM CHANNEL SUBFAMILY K MEMBER 6"/>
    <property type="match status" value="1"/>
</dbReference>
<evidence type="ECO:0000256" key="3">
    <source>
        <dbReference type="ARBA" id="ARBA00022692"/>
    </source>
</evidence>